<dbReference type="RefSeq" id="WP_210207732.1">
    <property type="nucleotide sequence ID" value="NZ_NPEU01000785.1"/>
</dbReference>
<protein>
    <submittedName>
        <fullName evidence="1">Uncharacterized protein</fullName>
    </submittedName>
</protein>
<dbReference type="Proteomes" id="UP000248863">
    <property type="component" value="Unassembled WGS sequence"/>
</dbReference>
<sequence>GRAFGATGRARWRWLVPAASLACSLLVGVSLARELPYRAGPPPAAVILAMAVGAGTVPNDLELP</sequence>
<gene>
    <name evidence="1" type="ORF">CH338_29635</name>
</gene>
<comment type="caution">
    <text evidence="1">The sequence shown here is derived from an EMBL/GenBank/DDBJ whole genome shotgun (WGS) entry which is preliminary data.</text>
</comment>
<keyword evidence="2" id="KW-1185">Reference proteome</keyword>
<accession>A0A327JR88</accession>
<name>A0A327JR88_9BRAD</name>
<dbReference type="EMBL" id="NPEU01000785">
    <property type="protein sequence ID" value="RAI28115.1"/>
    <property type="molecule type" value="Genomic_DNA"/>
</dbReference>
<proteinExistence type="predicted"/>
<reference evidence="1 2" key="1">
    <citation type="submission" date="2017-07" db="EMBL/GenBank/DDBJ databases">
        <title>Draft Genome Sequences of Select Purple Nonsulfur Bacteria.</title>
        <authorList>
            <person name="Lasarre B."/>
            <person name="Mckinlay J.B."/>
        </authorList>
    </citation>
    <scope>NUCLEOTIDE SEQUENCE [LARGE SCALE GENOMIC DNA]</scope>
    <source>
        <strain evidence="1 2">DSM 11907</strain>
    </source>
</reference>
<evidence type="ECO:0000313" key="1">
    <source>
        <dbReference type="EMBL" id="RAI28115.1"/>
    </source>
</evidence>
<organism evidence="1 2">
    <name type="scientific">Rhodoplanes elegans</name>
    <dbReference type="NCBI Taxonomy" id="29408"/>
    <lineage>
        <taxon>Bacteria</taxon>
        <taxon>Pseudomonadati</taxon>
        <taxon>Pseudomonadota</taxon>
        <taxon>Alphaproteobacteria</taxon>
        <taxon>Hyphomicrobiales</taxon>
        <taxon>Nitrobacteraceae</taxon>
        <taxon>Rhodoplanes</taxon>
    </lineage>
</organism>
<feature type="non-terminal residue" evidence="1">
    <location>
        <position position="1"/>
    </location>
</feature>
<dbReference type="AlphaFoldDB" id="A0A327JR88"/>
<evidence type="ECO:0000313" key="2">
    <source>
        <dbReference type="Proteomes" id="UP000248863"/>
    </source>
</evidence>